<dbReference type="PATRIC" id="fig|1230458.4.peg.1017"/>
<proteinExistence type="predicted"/>
<gene>
    <name evidence="1" type="ORF">C484_05025</name>
</gene>
<keyword evidence="2" id="KW-1185">Reference proteome</keyword>
<name>M0AA43_9EURY</name>
<protein>
    <recommendedName>
        <fullName evidence="3">XRE family transcriptional regulator</fullName>
    </recommendedName>
</protein>
<evidence type="ECO:0000313" key="2">
    <source>
        <dbReference type="Proteomes" id="UP000011648"/>
    </source>
</evidence>
<reference evidence="1 2" key="1">
    <citation type="journal article" date="2014" name="PLoS Genet.">
        <title>Phylogenetically driven sequencing of extremely halophilic archaea reveals strategies for static and dynamic osmo-response.</title>
        <authorList>
            <person name="Becker E.A."/>
            <person name="Seitzer P.M."/>
            <person name="Tritt A."/>
            <person name="Larsen D."/>
            <person name="Krusor M."/>
            <person name="Yao A.I."/>
            <person name="Wu D."/>
            <person name="Madern D."/>
            <person name="Eisen J.A."/>
            <person name="Darling A.E."/>
            <person name="Facciotti M.T."/>
        </authorList>
    </citation>
    <scope>NUCLEOTIDE SEQUENCE [LARGE SCALE GENOMIC DNA]</scope>
    <source>
        <strain evidence="1 2">DSM 12281</strain>
    </source>
</reference>
<dbReference type="AlphaFoldDB" id="M0AA43"/>
<dbReference type="OrthoDB" id="291667at2157"/>
<dbReference type="Proteomes" id="UP000011648">
    <property type="component" value="Unassembled WGS sequence"/>
</dbReference>
<sequence length="81" mass="9180">MNGSDGLNPDQISPLAWRLLRVAAGYEQRAVEREVDGLMQAHISMLESGNRSLSQSRRRTLFELYSADLTDEQVRVIVTNF</sequence>
<comment type="caution">
    <text evidence="1">The sequence shown here is derived from an EMBL/GenBank/DDBJ whole genome shotgun (WGS) entry which is preliminary data.</text>
</comment>
<evidence type="ECO:0008006" key="3">
    <source>
        <dbReference type="Google" id="ProtNLM"/>
    </source>
</evidence>
<accession>M0AA43</accession>
<evidence type="ECO:0000313" key="1">
    <source>
        <dbReference type="EMBL" id="ELY95620.1"/>
    </source>
</evidence>
<organism evidence="1 2">
    <name type="scientific">Natrialba taiwanensis DSM 12281</name>
    <dbReference type="NCBI Taxonomy" id="1230458"/>
    <lineage>
        <taxon>Archaea</taxon>
        <taxon>Methanobacteriati</taxon>
        <taxon>Methanobacteriota</taxon>
        <taxon>Stenosarchaea group</taxon>
        <taxon>Halobacteria</taxon>
        <taxon>Halobacteriales</taxon>
        <taxon>Natrialbaceae</taxon>
        <taxon>Natrialba</taxon>
    </lineage>
</organism>
<dbReference type="STRING" id="1230458.C484_05025"/>
<dbReference type="RefSeq" id="WP_006824848.1">
    <property type="nucleotide sequence ID" value="NZ_AOIL01000013.1"/>
</dbReference>
<dbReference type="EMBL" id="AOIL01000013">
    <property type="protein sequence ID" value="ELY95620.1"/>
    <property type="molecule type" value="Genomic_DNA"/>
</dbReference>